<proteinExistence type="predicted"/>
<evidence type="ECO:0000256" key="1">
    <source>
        <dbReference type="SAM" id="Coils"/>
    </source>
</evidence>
<accession>A0ABU1ZXW8</accession>
<keyword evidence="4" id="KW-1185">Reference proteome</keyword>
<evidence type="ECO:0000256" key="2">
    <source>
        <dbReference type="SAM" id="MobiDB-lite"/>
    </source>
</evidence>
<sequence>MTTPTEIQAQIDAEKQAHARRLAELEQKKLGAEHDELTELITAHAGTLPADEVEALELAQIRHDVTRLKADIKAARKLATMVSEAENPGRNWVSSGPETGSELTQ</sequence>
<dbReference type="Proteomes" id="UP001180840">
    <property type="component" value="Unassembled WGS sequence"/>
</dbReference>
<comment type="caution">
    <text evidence="3">The sequence shown here is derived from an EMBL/GenBank/DDBJ whole genome shotgun (WGS) entry which is preliminary data.</text>
</comment>
<gene>
    <name evidence="3" type="ORF">J2S39_000419</name>
</gene>
<organism evidence="3 4">
    <name type="scientific">Corynebacterium guangdongense</name>
    <dbReference type="NCBI Taxonomy" id="1783348"/>
    <lineage>
        <taxon>Bacteria</taxon>
        <taxon>Bacillati</taxon>
        <taxon>Actinomycetota</taxon>
        <taxon>Actinomycetes</taxon>
        <taxon>Mycobacteriales</taxon>
        <taxon>Corynebacteriaceae</taxon>
        <taxon>Corynebacterium</taxon>
    </lineage>
</organism>
<dbReference type="RefSeq" id="WP_290197740.1">
    <property type="nucleotide sequence ID" value="NZ_CP047654.1"/>
</dbReference>
<feature type="region of interest" description="Disordered" evidence="2">
    <location>
        <begin position="84"/>
        <end position="105"/>
    </location>
</feature>
<feature type="coiled-coil region" evidence="1">
    <location>
        <begin position="8"/>
        <end position="78"/>
    </location>
</feature>
<protein>
    <submittedName>
        <fullName evidence="3">Uncharacterized protein</fullName>
    </submittedName>
</protein>
<evidence type="ECO:0000313" key="4">
    <source>
        <dbReference type="Proteomes" id="UP001180840"/>
    </source>
</evidence>
<keyword evidence="1" id="KW-0175">Coiled coil</keyword>
<evidence type="ECO:0000313" key="3">
    <source>
        <dbReference type="EMBL" id="MDR7328743.1"/>
    </source>
</evidence>
<name>A0ABU1ZXW8_9CORY</name>
<dbReference type="EMBL" id="JAVDXZ010000001">
    <property type="protein sequence ID" value="MDR7328743.1"/>
    <property type="molecule type" value="Genomic_DNA"/>
</dbReference>
<feature type="compositionally biased region" description="Polar residues" evidence="2">
    <location>
        <begin position="92"/>
        <end position="105"/>
    </location>
</feature>
<reference evidence="3" key="1">
    <citation type="submission" date="2023-07" db="EMBL/GenBank/DDBJ databases">
        <title>Sequencing the genomes of 1000 actinobacteria strains.</title>
        <authorList>
            <person name="Klenk H.-P."/>
        </authorList>
    </citation>
    <scope>NUCLEOTIDE SEQUENCE</scope>
    <source>
        <strain evidence="3">DSM 107476</strain>
    </source>
</reference>